<dbReference type="RefSeq" id="WP_022635658.1">
    <property type="nucleotide sequence ID" value="NZ_ASJR01000001.1"/>
</dbReference>
<keyword evidence="4" id="KW-1185">Reference proteome</keyword>
<proteinExistence type="predicted"/>
<comment type="caution">
    <text evidence="3">The sequence shown here is derived from an EMBL/GenBank/DDBJ whole genome shotgun (WGS) entry which is preliminary data.</text>
</comment>
<feature type="compositionally biased region" description="Low complexity" evidence="2">
    <location>
        <begin position="194"/>
        <end position="204"/>
    </location>
</feature>
<organism evidence="3 4">
    <name type="scientific">Chitinivibrio alkaliphilus ACht1</name>
    <dbReference type="NCBI Taxonomy" id="1313304"/>
    <lineage>
        <taxon>Bacteria</taxon>
        <taxon>Pseudomonadati</taxon>
        <taxon>Fibrobacterota</taxon>
        <taxon>Chitinivibrionia</taxon>
        <taxon>Chitinivibrionales</taxon>
        <taxon>Chitinivibrionaceae</taxon>
        <taxon>Chitinivibrio</taxon>
    </lineage>
</organism>
<feature type="compositionally biased region" description="Polar residues" evidence="2">
    <location>
        <begin position="260"/>
        <end position="276"/>
    </location>
</feature>
<keyword evidence="1" id="KW-0175">Coiled coil</keyword>
<feature type="coiled-coil region" evidence="1">
    <location>
        <begin position="46"/>
        <end position="91"/>
    </location>
</feature>
<feature type="region of interest" description="Disordered" evidence="2">
    <location>
        <begin position="164"/>
        <end position="276"/>
    </location>
</feature>
<name>U7DCM1_9BACT</name>
<dbReference type="EMBL" id="ASJR01000001">
    <property type="protein sequence ID" value="ERP39298.1"/>
    <property type="molecule type" value="Genomic_DNA"/>
</dbReference>
<sequence>MSENKAKMKEVLSQFVDSLMDDEIKELHAGIRGVKTEVLNSISSFKEEFEKELSQVKRELMQEATRGKEDVMILKKELAQLKSMNSEIINEKIDSMAKTIENKSSLIDTRVGHISEELDNKLREYVSDTNLQIRDLAKRVTQAEKVTHLFGNFAADYSSILGKKQDTPDKKEHSQQYQNTRKKQTTSVKEKQQKSPSPSVAPKGKVPKKSSPKPPVQDESPLELDEFEKNFIENIQPRDARSRPTQEVPLASSSKKPDDSMNQIITDDNGQQLYVP</sequence>
<feature type="compositionally biased region" description="Basic and acidic residues" evidence="2">
    <location>
        <begin position="227"/>
        <end position="244"/>
    </location>
</feature>
<evidence type="ECO:0000313" key="3">
    <source>
        <dbReference type="EMBL" id="ERP39298.1"/>
    </source>
</evidence>
<dbReference type="AlphaFoldDB" id="U7DCM1"/>
<evidence type="ECO:0000256" key="2">
    <source>
        <dbReference type="SAM" id="MobiDB-lite"/>
    </source>
</evidence>
<evidence type="ECO:0000256" key="1">
    <source>
        <dbReference type="SAM" id="Coils"/>
    </source>
</evidence>
<protein>
    <submittedName>
        <fullName evidence="3">Uncharacterized protein</fullName>
    </submittedName>
</protein>
<gene>
    <name evidence="3" type="ORF">CALK_0091</name>
</gene>
<dbReference type="Proteomes" id="UP000017148">
    <property type="component" value="Unassembled WGS sequence"/>
</dbReference>
<evidence type="ECO:0000313" key="4">
    <source>
        <dbReference type="Proteomes" id="UP000017148"/>
    </source>
</evidence>
<accession>U7DCM1</accession>
<feature type="compositionally biased region" description="Basic and acidic residues" evidence="2">
    <location>
        <begin position="164"/>
        <end position="174"/>
    </location>
</feature>
<reference evidence="3 4" key="1">
    <citation type="journal article" date="2013" name="Environ. Microbiol.">
        <title>Genome analysis of Chitinivibrio alkaliphilus gen. nov., sp. nov., a novel extremely haloalkaliphilic anaerobic chitinolytic bacterium from the candidate phylum Termite Group 3.</title>
        <authorList>
            <person name="Sorokin D.Y."/>
            <person name="Gumerov V.M."/>
            <person name="Rakitin A.L."/>
            <person name="Beletsky A.V."/>
            <person name="Damste J.S."/>
            <person name="Muyzer G."/>
            <person name="Mardanov A.V."/>
            <person name="Ravin N.V."/>
        </authorList>
    </citation>
    <scope>NUCLEOTIDE SEQUENCE [LARGE SCALE GENOMIC DNA]</scope>
    <source>
        <strain evidence="3 4">ACht1</strain>
    </source>
</reference>
<dbReference type="STRING" id="1313304.CALK_0091"/>